<dbReference type="InterPro" id="IPR027417">
    <property type="entry name" value="P-loop_NTPase"/>
</dbReference>
<proteinExistence type="predicted"/>
<dbReference type="InterPro" id="IPR051396">
    <property type="entry name" value="Bact_Antivir_Def_Nuclease"/>
</dbReference>
<name>A0ABU5Q561_9BACT</name>
<accession>A0ABU5Q561</accession>
<gene>
    <name evidence="2" type="ORF">VB248_00440</name>
</gene>
<dbReference type="InterPro" id="IPR003959">
    <property type="entry name" value="ATPase_AAA_core"/>
</dbReference>
<dbReference type="Gene3D" id="3.40.50.300">
    <property type="entry name" value="P-loop containing nucleotide triphosphate hydrolases"/>
    <property type="match status" value="1"/>
</dbReference>
<dbReference type="Proteomes" id="UP001302949">
    <property type="component" value="Unassembled WGS sequence"/>
</dbReference>
<sequence length="348" mass="39658">MIQKIHIKNFTRFEDNSFEFSKGLNVFVGQNGSGKTHLLKLLSVILKTNEANNGSGKEKFESLLGENLVNYFKPENLGRLVKRSQGRAKAEIEIIIDGTAQNFNFSTNSKTSVKTEKYATLAQTPSLYIPPREIISVFEGFISLYQKREISFDETYYQLALALDTSLLKGRRFDEAQKLVSPLEKITGANVLKENGRFYFKNEQGKMEMPLVAEGFRKIATLMYLILNGELGKNSVLFWDEPEANLNPRLISQIAEILITLANSGVQVFIASHDYLLTNLLSLKSEYRKDLIEENLPPIKFFGMYEKEQELLVDEGECIADLSENSILEEFSNFYDLEQTYFNKALKS</sequence>
<dbReference type="RefSeq" id="WP_323294759.1">
    <property type="nucleotide sequence ID" value="NZ_JAYFUM010000001.1"/>
</dbReference>
<dbReference type="Pfam" id="PF13304">
    <property type="entry name" value="AAA_21"/>
    <property type="match status" value="1"/>
</dbReference>
<organism evidence="2 3">
    <name type="scientific">Arcicella rigui</name>
    <dbReference type="NCBI Taxonomy" id="797020"/>
    <lineage>
        <taxon>Bacteria</taxon>
        <taxon>Pseudomonadati</taxon>
        <taxon>Bacteroidota</taxon>
        <taxon>Cytophagia</taxon>
        <taxon>Cytophagales</taxon>
        <taxon>Flectobacillaceae</taxon>
        <taxon>Arcicella</taxon>
    </lineage>
</organism>
<dbReference type="SUPFAM" id="SSF52540">
    <property type="entry name" value="P-loop containing nucleoside triphosphate hydrolases"/>
    <property type="match status" value="1"/>
</dbReference>
<feature type="domain" description="ATPase AAA-type core" evidence="1">
    <location>
        <begin position="24"/>
        <end position="277"/>
    </location>
</feature>
<evidence type="ECO:0000313" key="3">
    <source>
        <dbReference type="Proteomes" id="UP001302949"/>
    </source>
</evidence>
<dbReference type="PANTHER" id="PTHR43581">
    <property type="entry name" value="ATP/GTP PHOSPHATASE"/>
    <property type="match status" value="1"/>
</dbReference>
<evidence type="ECO:0000259" key="1">
    <source>
        <dbReference type="Pfam" id="PF13304"/>
    </source>
</evidence>
<protein>
    <submittedName>
        <fullName evidence="2">AAA family ATPase</fullName>
    </submittedName>
</protein>
<dbReference type="CDD" id="cd00267">
    <property type="entry name" value="ABC_ATPase"/>
    <property type="match status" value="1"/>
</dbReference>
<dbReference type="EMBL" id="JAYFUM010000001">
    <property type="protein sequence ID" value="MEA5137574.1"/>
    <property type="molecule type" value="Genomic_DNA"/>
</dbReference>
<evidence type="ECO:0000313" key="2">
    <source>
        <dbReference type="EMBL" id="MEA5137574.1"/>
    </source>
</evidence>
<reference evidence="2 3" key="1">
    <citation type="submission" date="2023-12" db="EMBL/GenBank/DDBJ databases">
        <title>Novel species of the genus Arcicella isolated from rivers.</title>
        <authorList>
            <person name="Lu H."/>
        </authorList>
    </citation>
    <scope>NUCLEOTIDE SEQUENCE [LARGE SCALE GENOMIC DNA]</scope>
    <source>
        <strain evidence="2 3">KCTC 23307</strain>
    </source>
</reference>
<comment type="caution">
    <text evidence="2">The sequence shown here is derived from an EMBL/GenBank/DDBJ whole genome shotgun (WGS) entry which is preliminary data.</text>
</comment>
<dbReference type="PANTHER" id="PTHR43581:SF2">
    <property type="entry name" value="EXCINUCLEASE ATPASE SUBUNIT"/>
    <property type="match status" value="1"/>
</dbReference>
<keyword evidence="3" id="KW-1185">Reference proteome</keyword>